<evidence type="ECO:0000256" key="1">
    <source>
        <dbReference type="ARBA" id="ARBA00004141"/>
    </source>
</evidence>
<comment type="subcellular location">
    <subcellularLocation>
        <location evidence="1">Membrane</location>
        <topology evidence="1">Multi-pass membrane protein</topology>
    </subcellularLocation>
</comment>
<feature type="transmembrane region" description="Helical" evidence="6">
    <location>
        <begin position="213"/>
        <end position="235"/>
    </location>
</feature>
<evidence type="ECO:0000256" key="3">
    <source>
        <dbReference type="ARBA" id="ARBA00022989"/>
    </source>
</evidence>
<dbReference type="GO" id="GO:0016020">
    <property type="term" value="C:membrane"/>
    <property type="evidence" value="ECO:0007669"/>
    <property type="project" value="UniProtKB-SubCell"/>
</dbReference>
<dbReference type="EMBL" id="MSFK01000020">
    <property type="protein sequence ID" value="PWY81697.1"/>
    <property type="molecule type" value="Genomic_DNA"/>
</dbReference>
<evidence type="ECO:0000256" key="4">
    <source>
        <dbReference type="ARBA" id="ARBA00023136"/>
    </source>
</evidence>
<keyword evidence="2 6" id="KW-0812">Transmembrane</keyword>
<dbReference type="InterPro" id="IPR052337">
    <property type="entry name" value="SAT4-like"/>
</dbReference>
<feature type="transmembrane region" description="Helical" evidence="6">
    <location>
        <begin position="94"/>
        <end position="120"/>
    </location>
</feature>
<comment type="caution">
    <text evidence="8">The sequence shown here is derived from an EMBL/GenBank/DDBJ whole genome shotgun (WGS) entry which is preliminary data.</text>
</comment>
<dbReference type="Pfam" id="PF20684">
    <property type="entry name" value="Fung_rhodopsin"/>
    <property type="match status" value="1"/>
</dbReference>
<dbReference type="PANTHER" id="PTHR33048">
    <property type="entry name" value="PTH11-LIKE INTEGRAL MEMBRANE PROTEIN (AFU_ORTHOLOGUE AFUA_5G11245)"/>
    <property type="match status" value="1"/>
</dbReference>
<comment type="similarity">
    <text evidence="5">Belongs to the SAT4 family.</text>
</comment>
<dbReference type="Proteomes" id="UP000246702">
    <property type="component" value="Unassembled WGS sequence"/>
</dbReference>
<feature type="domain" description="Rhodopsin" evidence="7">
    <location>
        <begin position="37"/>
        <end position="275"/>
    </location>
</feature>
<accession>A0A317W8S0</accession>
<evidence type="ECO:0000313" key="9">
    <source>
        <dbReference type="Proteomes" id="UP000246702"/>
    </source>
</evidence>
<evidence type="ECO:0000256" key="6">
    <source>
        <dbReference type="SAM" id="Phobius"/>
    </source>
</evidence>
<feature type="transmembrane region" description="Helical" evidence="6">
    <location>
        <begin position="53"/>
        <end position="74"/>
    </location>
</feature>
<feature type="transmembrane region" description="Helical" evidence="6">
    <location>
        <begin position="132"/>
        <end position="163"/>
    </location>
</feature>
<feature type="transmembrane region" description="Helical" evidence="6">
    <location>
        <begin position="183"/>
        <end position="201"/>
    </location>
</feature>
<keyword evidence="3 6" id="KW-1133">Transmembrane helix</keyword>
<evidence type="ECO:0000256" key="2">
    <source>
        <dbReference type="ARBA" id="ARBA00022692"/>
    </source>
</evidence>
<evidence type="ECO:0000313" key="8">
    <source>
        <dbReference type="EMBL" id="PWY81697.1"/>
    </source>
</evidence>
<dbReference type="PANTHER" id="PTHR33048:SF156">
    <property type="entry name" value="INTEGRAL MEMBRANE PROTEIN"/>
    <property type="match status" value="1"/>
</dbReference>
<gene>
    <name evidence="8" type="ORF">BO94DRAFT_601716</name>
</gene>
<sequence length="353" mass="39319">MTSLDRRYSAYLEQTRQPKLYAILITFTVLSTLAVILRFVSRYIGGVGFRRECVLILVGWAIFMCFIGIGIGDIVNSGLGLHEARVSDEMLESWAKYLLGFVYLYLLGTAFPKLSVLSLYLSIFTRQRVPRIICYVTGTLIICNVIAFAGATSALCIPLRAFWDDKVHGHCFDVNNLLRYLRFVNIVSDVVVLCFPIPHVIHLQAPKRLKVGLFITCAMGSCGLVASIISLFEFFTTNATTDNTWTGALLVIWAAVEIGMYIIAACMISYQPLVKFLWRKLHQRAKGNSNDASLTGTSMEGSGARWTHNKYRDQSSLGDEEAMELVSVAEMDIVSRPPPTAKGIMVTSRITVE</sequence>
<evidence type="ECO:0000259" key="7">
    <source>
        <dbReference type="Pfam" id="PF20684"/>
    </source>
</evidence>
<keyword evidence="9" id="KW-1185">Reference proteome</keyword>
<name>A0A317W8S0_9EURO</name>
<dbReference type="GeneID" id="37118538"/>
<proteinExistence type="inferred from homology"/>
<feature type="transmembrane region" description="Helical" evidence="6">
    <location>
        <begin position="247"/>
        <end position="270"/>
    </location>
</feature>
<protein>
    <submittedName>
        <fullName evidence="8">Integral membrane protein</fullName>
    </submittedName>
</protein>
<dbReference type="AlphaFoldDB" id="A0A317W8S0"/>
<dbReference type="RefSeq" id="XP_025465765.1">
    <property type="nucleotide sequence ID" value="XM_025616395.1"/>
</dbReference>
<feature type="transmembrane region" description="Helical" evidence="6">
    <location>
        <begin position="20"/>
        <end position="41"/>
    </location>
</feature>
<dbReference type="STRING" id="1450535.A0A317W8S0"/>
<keyword evidence="4 6" id="KW-0472">Membrane</keyword>
<dbReference type="OrthoDB" id="5329176at2759"/>
<evidence type="ECO:0000256" key="5">
    <source>
        <dbReference type="ARBA" id="ARBA00038359"/>
    </source>
</evidence>
<reference evidence="8 9" key="1">
    <citation type="submission" date="2016-12" db="EMBL/GenBank/DDBJ databases">
        <title>The genomes of Aspergillus section Nigri reveals drivers in fungal speciation.</title>
        <authorList>
            <consortium name="DOE Joint Genome Institute"/>
            <person name="Vesth T.C."/>
            <person name="Nybo J."/>
            <person name="Theobald S."/>
            <person name="Brandl J."/>
            <person name="Frisvad J.C."/>
            <person name="Nielsen K.F."/>
            <person name="Lyhne E.K."/>
            <person name="Kogle M.E."/>
            <person name="Kuo A."/>
            <person name="Riley R."/>
            <person name="Clum A."/>
            <person name="Nolan M."/>
            <person name="Lipzen A."/>
            <person name="Salamov A."/>
            <person name="Henrissat B."/>
            <person name="Wiebenga A."/>
            <person name="De Vries R.P."/>
            <person name="Grigoriev I.V."/>
            <person name="Mortensen U.H."/>
            <person name="Andersen M.R."/>
            <person name="Baker S.E."/>
        </authorList>
    </citation>
    <scope>NUCLEOTIDE SEQUENCE [LARGE SCALE GENOMIC DNA]</scope>
    <source>
        <strain evidence="8 9">CBS 115572</strain>
    </source>
</reference>
<dbReference type="InterPro" id="IPR049326">
    <property type="entry name" value="Rhodopsin_dom_fungi"/>
</dbReference>
<organism evidence="8 9">
    <name type="scientific">Aspergillus sclerotioniger CBS 115572</name>
    <dbReference type="NCBI Taxonomy" id="1450535"/>
    <lineage>
        <taxon>Eukaryota</taxon>
        <taxon>Fungi</taxon>
        <taxon>Dikarya</taxon>
        <taxon>Ascomycota</taxon>
        <taxon>Pezizomycotina</taxon>
        <taxon>Eurotiomycetes</taxon>
        <taxon>Eurotiomycetidae</taxon>
        <taxon>Eurotiales</taxon>
        <taxon>Aspergillaceae</taxon>
        <taxon>Aspergillus</taxon>
        <taxon>Aspergillus subgen. Circumdati</taxon>
    </lineage>
</organism>